<feature type="region of interest" description="Disordered" evidence="1">
    <location>
        <begin position="237"/>
        <end position="259"/>
    </location>
</feature>
<dbReference type="Proteomes" id="UP000747542">
    <property type="component" value="Unassembled WGS sequence"/>
</dbReference>
<organism evidence="2 3">
    <name type="scientific">Homarus americanus</name>
    <name type="common">American lobster</name>
    <dbReference type="NCBI Taxonomy" id="6706"/>
    <lineage>
        <taxon>Eukaryota</taxon>
        <taxon>Metazoa</taxon>
        <taxon>Ecdysozoa</taxon>
        <taxon>Arthropoda</taxon>
        <taxon>Crustacea</taxon>
        <taxon>Multicrustacea</taxon>
        <taxon>Malacostraca</taxon>
        <taxon>Eumalacostraca</taxon>
        <taxon>Eucarida</taxon>
        <taxon>Decapoda</taxon>
        <taxon>Pleocyemata</taxon>
        <taxon>Astacidea</taxon>
        <taxon>Nephropoidea</taxon>
        <taxon>Nephropidae</taxon>
        <taxon>Homarus</taxon>
    </lineage>
</organism>
<evidence type="ECO:0000313" key="2">
    <source>
        <dbReference type="EMBL" id="KAG7169173.1"/>
    </source>
</evidence>
<dbReference type="EMBL" id="JAHLQT010018124">
    <property type="protein sequence ID" value="KAG7169173.1"/>
    <property type="molecule type" value="Genomic_DNA"/>
</dbReference>
<accession>A0A8J5K7Q2</accession>
<evidence type="ECO:0000256" key="1">
    <source>
        <dbReference type="SAM" id="MobiDB-lite"/>
    </source>
</evidence>
<protein>
    <submittedName>
        <fullName evidence="2">Coagulation factor V-like 14</fullName>
    </submittedName>
</protein>
<comment type="caution">
    <text evidence="2">The sequence shown here is derived from an EMBL/GenBank/DDBJ whole genome shotgun (WGS) entry which is preliminary data.</text>
</comment>
<name>A0A8J5K7Q2_HOMAM</name>
<sequence length="507" mass="56463">MFIHWVWFTIQMASITRRKQKLQNIRNFRFKKKLFHKETRGMVRQLLQVSGEDWVAAVKEYVDNNELHLQVFPERRELHTIIIEKRLSLLGNLFTKLVKKYLEMYVKQLGITSLMVFNFIDFVGKTLSGETELSVLWSSLVEGEDVETARHIGNTYGLALMQQLEKSIEAQTKPGEKISTCSTVTSVSSTITSVSFSSTTPSVSSPSTTPSVSSPLIRVEHFPRSTLTKATAIESSPEATITVSSPEATTPLLSPEATSTVFSPEATTTVFSPEATTTVFSPEATTTVFSPEATITVFSPEATTSVFSPEATTTVFSPEATTTVFSPEATASSPEATTTVSSFLITTIETDSRGRPTVVVEVEKELDPRASFSFVADVSTKCMCFWTHLNRKVKPFRKISWCRTVAELLTLETSMSTLHMAGIRLEHGGSGANQLGEKAFDYTFMGQCLGGLHEPSIVAILWWGEKKQMFKMGQKWLEDGVEMWWCNPLGERLDYYAYEAVHSTVFT</sequence>
<proteinExistence type="predicted"/>
<dbReference type="AlphaFoldDB" id="A0A8J5K7Q2"/>
<reference evidence="2" key="1">
    <citation type="journal article" date="2021" name="Sci. Adv.">
        <title>The American lobster genome reveals insights on longevity, neural, and immune adaptations.</title>
        <authorList>
            <person name="Polinski J.M."/>
            <person name="Zimin A.V."/>
            <person name="Clark K.F."/>
            <person name="Kohn A.B."/>
            <person name="Sadowski N."/>
            <person name="Timp W."/>
            <person name="Ptitsyn A."/>
            <person name="Khanna P."/>
            <person name="Romanova D.Y."/>
            <person name="Williams P."/>
            <person name="Greenwood S.J."/>
            <person name="Moroz L.L."/>
            <person name="Walt D.R."/>
            <person name="Bodnar A.G."/>
        </authorList>
    </citation>
    <scope>NUCLEOTIDE SEQUENCE</scope>
    <source>
        <strain evidence="2">GMGI-L3</strain>
    </source>
</reference>
<evidence type="ECO:0000313" key="3">
    <source>
        <dbReference type="Proteomes" id="UP000747542"/>
    </source>
</evidence>
<gene>
    <name evidence="2" type="primary">F5-L14</name>
    <name evidence="2" type="ORF">Hamer_G027095</name>
</gene>
<keyword evidence="3" id="KW-1185">Reference proteome</keyword>